<sequence>MTNEKNDACGSVLVWERISECAKTSRETFLVWRLADCWCRPAIGTTGRISAPRDAWRQGNAPPGDVG</sequence>
<gene>
    <name evidence="1" type="ORF">DEO72_LG11g1285</name>
</gene>
<dbReference type="EMBL" id="CP039355">
    <property type="protein sequence ID" value="QCE14286.1"/>
    <property type="molecule type" value="Genomic_DNA"/>
</dbReference>
<reference evidence="1 2" key="1">
    <citation type="submission" date="2019-04" db="EMBL/GenBank/DDBJ databases">
        <title>An improved genome assembly and genetic linkage map for asparagus bean, Vigna unguiculata ssp. sesquipedialis.</title>
        <authorList>
            <person name="Xia Q."/>
            <person name="Zhang R."/>
            <person name="Dong Y."/>
        </authorList>
    </citation>
    <scope>NUCLEOTIDE SEQUENCE [LARGE SCALE GENOMIC DNA]</scope>
    <source>
        <tissue evidence="1">Leaf</tissue>
    </source>
</reference>
<proteinExistence type="predicted"/>
<keyword evidence="2" id="KW-1185">Reference proteome</keyword>
<accession>A0A4D6NKX3</accession>
<dbReference type="AlphaFoldDB" id="A0A4D6NKX3"/>
<name>A0A4D6NKX3_VIGUN</name>
<evidence type="ECO:0000313" key="1">
    <source>
        <dbReference type="EMBL" id="QCE14286.1"/>
    </source>
</evidence>
<dbReference type="Proteomes" id="UP000501690">
    <property type="component" value="Linkage Group LG11"/>
</dbReference>
<protein>
    <submittedName>
        <fullName evidence="1">Uncharacterized protein</fullName>
    </submittedName>
</protein>
<evidence type="ECO:0000313" key="2">
    <source>
        <dbReference type="Proteomes" id="UP000501690"/>
    </source>
</evidence>
<organism evidence="1 2">
    <name type="scientific">Vigna unguiculata</name>
    <name type="common">Cowpea</name>
    <dbReference type="NCBI Taxonomy" id="3917"/>
    <lineage>
        <taxon>Eukaryota</taxon>
        <taxon>Viridiplantae</taxon>
        <taxon>Streptophyta</taxon>
        <taxon>Embryophyta</taxon>
        <taxon>Tracheophyta</taxon>
        <taxon>Spermatophyta</taxon>
        <taxon>Magnoliopsida</taxon>
        <taxon>eudicotyledons</taxon>
        <taxon>Gunneridae</taxon>
        <taxon>Pentapetalae</taxon>
        <taxon>rosids</taxon>
        <taxon>fabids</taxon>
        <taxon>Fabales</taxon>
        <taxon>Fabaceae</taxon>
        <taxon>Papilionoideae</taxon>
        <taxon>50 kb inversion clade</taxon>
        <taxon>NPAAA clade</taxon>
        <taxon>indigoferoid/millettioid clade</taxon>
        <taxon>Phaseoleae</taxon>
        <taxon>Vigna</taxon>
    </lineage>
</organism>